<organism evidence="1 2">
    <name type="scientific">Dendrobium nobile</name>
    <name type="common">Orchid</name>
    <dbReference type="NCBI Taxonomy" id="94219"/>
    <lineage>
        <taxon>Eukaryota</taxon>
        <taxon>Viridiplantae</taxon>
        <taxon>Streptophyta</taxon>
        <taxon>Embryophyta</taxon>
        <taxon>Tracheophyta</taxon>
        <taxon>Spermatophyta</taxon>
        <taxon>Magnoliopsida</taxon>
        <taxon>Liliopsida</taxon>
        <taxon>Asparagales</taxon>
        <taxon>Orchidaceae</taxon>
        <taxon>Epidendroideae</taxon>
        <taxon>Malaxideae</taxon>
        <taxon>Dendrobiinae</taxon>
        <taxon>Dendrobium</taxon>
    </lineage>
</organism>
<protein>
    <submittedName>
        <fullName evidence="1">Uncharacterized protein</fullName>
    </submittedName>
</protein>
<sequence>MVMAALFRLCENERGSESRAGSGWALSTESDEGSWGVRFSCNRGISYLRIEGTWGVSFLKIEGLGWVSSQNRKLGLVSFS</sequence>
<gene>
    <name evidence="1" type="ORF">KFK09_010551</name>
</gene>
<reference evidence="1" key="1">
    <citation type="journal article" date="2022" name="Front. Genet.">
        <title>Chromosome-Scale Assembly of the Dendrobium nobile Genome Provides Insights Into the Molecular Mechanism of the Biosynthesis of the Medicinal Active Ingredient of Dendrobium.</title>
        <authorList>
            <person name="Xu Q."/>
            <person name="Niu S.-C."/>
            <person name="Li K.-L."/>
            <person name="Zheng P.-J."/>
            <person name="Zhang X.-J."/>
            <person name="Jia Y."/>
            <person name="Liu Y."/>
            <person name="Niu Y.-X."/>
            <person name="Yu L.-H."/>
            <person name="Chen D.-F."/>
            <person name="Zhang G.-Q."/>
        </authorList>
    </citation>
    <scope>NUCLEOTIDE SEQUENCE</scope>
    <source>
        <tissue evidence="1">Leaf</tissue>
    </source>
</reference>
<dbReference type="Proteomes" id="UP000829196">
    <property type="component" value="Unassembled WGS sequence"/>
</dbReference>
<evidence type="ECO:0000313" key="1">
    <source>
        <dbReference type="EMBL" id="KAI0509951.1"/>
    </source>
</evidence>
<proteinExistence type="predicted"/>
<evidence type="ECO:0000313" key="2">
    <source>
        <dbReference type="Proteomes" id="UP000829196"/>
    </source>
</evidence>
<name>A0A8T3BCZ4_DENNO</name>
<comment type="caution">
    <text evidence="1">The sequence shown here is derived from an EMBL/GenBank/DDBJ whole genome shotgun (WGS) entry which is preliminary data.</text>
</comment>
<dbReference type="EMBL" id="JAGYWB010000009">
    <property type="protein sequence ID" value="KAI0509951.1"/>
    <property type="molecule type" value="Genomic_DNA"/>
</dbReference>
<keyword evidence="2" id="KW-1185">Reference proteome</keyword>
<dbReference type="AlphaFoldDB" id="A0A8T3BCZ4"/>
<accession>A0A8T3BCZ4</accession>